<protein>
    <submittedName>
        <fullName evidence="2">Uncharacterized protein</fullName>
    </submittedName>
</protein>
<evidence type="ECO:0000313" key="2">
    <source>
        <dbReference type="EMBL" id="PSU53003.1"/>
    </source>
</evidence>
<proteinExistence type="predicted"/>
<sequence>MTVPKMDANGNITLDIKPVLIHIILFFAIDLERSSTNQCSDRLNKKSQMHHIILIDTFGFLSNQFISNKLASS</sequence>
<accession>A0A2T3K5W4</accession>
<dbReference type="Proteomes" id="UP000241405">
    <property type="component" value="Unassembled WGS sequence"/>
</dbReference>
<reference evidence="3 4" key="1">
    <citation type="submission" date="2018-03" db="EMBL/GenBank/DDBJ databases">
        <title>Whole genome sequencing of Histamine producing bacteria.</title>
        <authorList>
            <person name="Butler K."/>
        </authorList>
    </citation>
    <scope>NUCLEOTIDE SEQUENCE [LARGE SCALE GENOMIC DNA]</scope>
    <source>
        <strain evidence="2 4">FS-6.1</strain>
        <strain evidence="1 3">FS-6.2</strain>
    </source>
</reference>
<gene>
    <name evidence="2" type="ORF">C9J18_06895</name>
    <name evidence="1" type="ORF">CTM96_06650</name>
</gene>
<dbReference type="EMBL" id="PYMP01000004">
    <property type="protein sequence ID" value="PSU53003.1"/>
    <property type="molecule type" value="Genomic_DNA"/>
</dbReference>
<evidence type="ECO:0000313" key="1">
    <source>
        <dbReference type="EMBL" id="PSU26227.1"/>
    </source>
</evidence>
<dbReference type="Proteomes" id="UP000241618">
    <property type="component" value="Unassembled WGS sequence"/>
</dbReference>
<dbReference type="AlphaFoldDB" id="A0A2T3K5W4"/>
<evidence type="ECO:0000313" key="3">
    <source>
        <dbReference type="Proteomes" id="UP000241405"/>
    </source>
</evidence>
<dbReference type="EMBL" id="PYMO01000004">
    <property type="protein sequence ID" value="PSU26227.1"/>
    <property type="molecule type" value="Genomic_DNA"/>
</dbReference>
<comment type="caution">
    <text evidence="2">The sequence shown here is derived from an EMBL/GenBank/DDBJ whole genome shotgun (WGS) entry which is preliminary data.</text>
</comment>
<name>A0A2T3K5W4_PHOPO</name>
<organism evidence="2 4">
    <name type="scientific">Photobacterium phosphoreum</name>
    <dbReference type="NCBI Taxonomy" id="659"/>
    <lineage>
        <taxon>Bacteria</taxon>
        <taxon>Pseudomonadati</taxon>
        <taxon>Pseudomonadota</taxon>
        <taxon>Gammaproteobacteria</taxon>
        <taxon>Vibrionales</taxon>
        <taxon>Vibrionaceae</taxon>
        <taxon>Photobacterium</taxon>
    </lineage>
</organism>
<keyword evidence="3" id="KW-1185">Reference proteome</keyword>
<evidence type="ECO:0000313" key="4">
    <source>
        <dbReference type="Proteomes" id="UP000241618"/>
    </source>
</evidence>